<reference evidence="4 5" key="1">
    <citation type="submission" date="2015-11" db="EMBL/GenBank/DDBJ databases">
        <title>Genomic analysis of 38 Legionella species identifies large and diverse effector repertoires.</title>
        <authorList>
            <person name="Burstein D."/>
            <person name="Amaro F."/>
            <person name="Zusman T."/>
            <person name="Lifshitz Z."/>
            <person name="Cohen O."/>
            <person name="Gilbert J.A."/>
            <person name="Pupko T."/>
            <person name="Shuman H.A."/>
            <person name="Segal G."/>
        </authorList>
    </citation>
    <scope>NUCLEOTIDE SEQUENCE [LARGE SCALE GENOMIC DNA]</scope>
    <source>
        <strain evidence="4 5">ATCC 49504</strain>
    </source>
</reference>
<evidence type="ECO:0000256" key="2">
    <source>
        <dbReference type="ARBA" id="ARBA00023315"/>
    </source>
</evidence>
<dbReference type="InterPro" id="IPR000182">
    <property type="entry name" value="GNAT_dom"/>
</dbReference>
<dbReference type="Gene3D" id="3.40.630.30">
    <property type="match status" value="1"/>
</dbReference>
<keyword evidence="5" id="KW-1185">Reference proteome</keyword>
<keyword evidence="1" id="KW-0808">Transferase</keyword>
<dbReference type="GO" id="GO:0016747">
    <property type="term" value="F:acyltransferase activity, transferring groups other than amino-acyl groups"/>
    <property type="evidence" value="ECO:0007669"/>
    <property type="project" value="InterPro"/>
</dbReference>
<dbReference type="InterPro" id="IPR050832">
    <property type="entry name" value="Bact_Acetyltransf"/>
</dbReference>
<evidence type="ECO:0000313" key="5">
    <source>
        <dbReference type="Proteomes" id="UP000054785"/>
    </source>
</evidence>
<evidence type="ECO:0000313" key="4">
    <source>
        <dbReference type="EMBL" id="KTC97255.1"/>
    </source>
</evidence>
<feature type="domain" description="N-acetyltransferase" evidence="3">
    <location>
        <begin position="3"/>
        <end position="153"/>
    </location>
</feature>
<name>A0A0W0TNT1_9GAMM</name>
<dbReference type="EMBL" id="LNYC01000072">
    <property type="protein sequence ID" value="KTC97255.1"/>
    <property type="molecule type" value="Genomic_DNA"/>
</dbReference>
<evidence type="ECO:0000259" key="3">
    <source>
        <dbReference type="PROSITE" id="PS51186"/>
    </source>
</evidence>
<keyword evidence="2" id="KW-0012">Acyltransferase</keyword>
<dbReference type="Proteomes" id="UP000054785">
    <property type="component" value="Unassembled WGS sequence"/>
</dbReference>
<dbReference type="Pfam" id="PF00583">
    <property type="entry name" value="Acetyltransf_1"/>
    <property type="match status" value="2"/>
</dbReference>
<gene>
    <name evidence="4" type="ORF">Lgee_1916</name>
</gene>
<dbReference type="PANTHER" id="PTHR43877:SF2">
    <property type="entry name" value="AMINOALKYLPHOSPHONATE N-ACETYLTRANSFERASE-RELATED"/>
    <property type="match status" value="1"/>
</dbReference>
<accession>A0A0W0TNT1</accession>
<feature type="domain" description="N-acetyltransferase" evidence="3">
    <location>
        <begin position="146"/>
        <end position="290"/>
    </location>
</feature>
<dbReference type="CDD" id="cd04301">
    <property type="entry name" value="NAT_SF"/>
    <property type="match status" value="2"/>
</dbReference>
<evidence type="ECO:0000256" key="1">
    <source>
        <dbReference type="ARBA" id="ARBA00022679"/>
    </source>
</evidence>
<dbReference type="InterPro" id="IPR016181">
    <property type="entry name" value="Acyl_CoA_acyltransferase"/>
</dbReference>
<dbReference type="STRING" id="45065.Lgee_1916"/>
<protein>
    <recommendedName>
        <fullName evidence="3">N-acetyltransferase domain-containing protein</fullName>
    </recommendedName>
</protein>
<dbReference type="AlphaFoldDB" id="A0A0W0TNT1"/>
<organism evidence="4 5">
    <name type="scientific">Legionella geestiana</name>
    <dbReference type="NCBI Taxonomy" id="45065"/>
    <lineage>
        <taxon>Bacteria</taxon>
        <taxon>Pseudomonadati</taxon>
        <taxon>Pseudomonadota</taxon>
        <taxon>Gammaproteobacteria</taxon>
        <taxon>Legionellales</taxon>
        <taxon>Legionellaceae</taxon>
        <taxon>Legionella</taxon>
    </lineage>
</organism>
<proteinExistence type="predicted"/>
<sequence length="293" mass="32889">MLICNHQLDTAQFDALKALWQRARVHDAGLPVFYPDLLTRARALKSNVCWFEHGMLQGILSACFFYETACEISLLVDPAHRQQGIARRLIAAILPLLRQQGMRTVIFSLAKGHAPWLEALGVRYTHTEYRMMRHESPLQPEPVTALSFRRALPVDVPLMVGIDAACFNTSGVDMNSRFQHLLREADCQVLLAVLGESVIGKAHLRLSDGVWVVSDVGILPAFQGQGYGYALLLHAINEAQVQRATDMRLDVETTNQSALNLYMRLGFSVQDAYDYRSLALDALENLMNRRKLA</sequence>
<dbReference type="PANTHER" id="PTHR43877">
    <property type="entry name" value="AMINOALKYLPHOSPHONATE N-ACETYLTRANSFERASE-RELATED-RELATED"/>
    <property type="match status" value="1"/>
</dbReference>
<comment type="caution">
    <text evidence="4">The sequence shown here is derived from an EMBL/GenBank/DDBJ whole genome shotgun (WGS) entry which is preliminary data.</text>
</comment>
<dbReference type="PATRIC" id="fig|45065.4.peg.2079"/>
<dbReference type="SUPFAM" id="SSF55729">
    <property type="entry name" value="Acyl-CoA N-acyltransferases (Nat)"/>
    <property type="match status" value="2"/>
</dbReference>
<dbReference type="RefSeq" id="WP_167755242.1">
    <property type="nucleotide sequence ID" value="NZ_CP038271.1"/>
</dbReference>
<dbReference type="PROSITE" id="PS51186">
    <property type="entry name" value="GNAT"/>
    <property type="match status" value="2"/>
</dbReference>